<feature type="non-terminal residue" evidence="3">
    <location>
        <position position="103"/>
    </location>
</feature>
<evidence type="ECO:0000259" key="2">
    <source>
        <dbReference type="Pfam" id="PF13843"/>
    </source>
</evidence>
<reference evidence="3" key="1">
    <citation type="submission" date="2015-12" db="EMBL/GenBank/DDBJ databases">
        <title>De novo transcriptome assembly of four potential Pierce s Disease insect vectors from Arizona vineyards.</title>
        <authorList>
            <person name="Tassone E.E."/>
        </authorList>
    </citation>
    <scope>NUCLEOTIDE SEQUENCE</scope>
</reference>
<feature type="domain" description="PiggyBac transposable element-derived protein" evidence="2">
    <location>
        <begin position="3"/>
        <end position="96"/>
    </location>
</feature>
<dbReference type="AlphaFoldDB" id="A0A1B6DKZ5"/>
<accession>A0A1B6DKZ5</accession>
<protein>
    <recommendedName>
        <fullName evidence="2">PiggyBac transposable element-derived protein domain-containing protein</fullName>
    </recommendedName>
</protein>
<organism evidence="3">
    <name type="scientific">Clastoptera arizonana</name>
    <name type="common">Arizona spittle bug</name>
    <dbReference type="NCBI Taxonomy" id="38151"/>
    <lineage>
        <taxon>Eukaryota</taxon>
        <taxon>Metazoa</taxon>
        <taxon>Ecdysozoa</taxon>
        <taxon>Arthropoda</taxon>
        <taxon>Hexapoda</taxon>
        <taxon>Insecta</taxon>
        <taxon>Pterygota</taxon>
        <taxon>Neoptera</taxon>
        <taxon>Paraneoptera</taxon>
        <taxon>Hemiptera</taxon>
        <taxon>Auchenorrhyncha</taxon>
        <taxon>Cercopoidea</taxon>
        <taxon>Clastopteridae</taxon>
        <taxon>Clastoptera</taxon>
    </lineage>
</organism>
<name>A0A1B6DKZ5_9HEMI</name>
<dbReference type="PANTHER" id="PTHR46599">
    <property type="entry name" value="PIGGYBAC TRANSPOSABLE ELEMENT-DERIVED PROTEIN 4"/>
    <property type="match status" value="1"/>
</dbReference>
<gene>
    <name evidence="3" type="ORF">g.45509</name>
</gene>
<sequence length="103" mass="12030">GCKGKLSAVKWQDNNPVTMLSTAHNPKNVVTVKRKDKKGIRHDIFCPQVVKTYNNIMGGVDRFDQYRERYAIGRKSMKWWHRIFYFIIDLGIVNSYILKGVVK</sequence>
<dbReference type="Pfam" id="PF13843">
    <property type="entry name" value="DDE_Tnp_1_7"/>
    <property type="match status" value="1"/>
</dbReference>
<keyword evidence="1" id="KW-0472">Membrane</keyword>
<keyword evidence="1" id="KW-1133">Transmembrane helix</keyword>
<dbReference type="InterPro" id="IPR029526">
    <property type="entry name" value="PGBD"/>
</dbReference>
<feature type="transmembrane region" description="Helical" evidence="1">
    <location>
        <begin position="79"/>
        <end position="98"/>
    </location>
</feature>
<proteinExistence type="predicted"/>
<evidence type="ECO:0000256" key="1">
    <source>
        <dbReference type="SAM" id="Phobius"/>
    </source>
</evidence>
<evidence type="ECO:0000313" key="3">
    <source>
        <dbReference type="EMBL" id="JAS26345.1"/>
    </source>
</evidence>
<feature type="non-terminal residue" evidence="3">
    <location>
        <position position="1"/>
    </location>
</feature>
<dbReference type="EMBL" id="GEDC01010953">
    <property type="protein sequence ID" value="JAS26345.1"/>
    <property type="molecule type" value="Transcribed_RNA"/>
</dbReference>
<keyword evidence="1" id="KW-0812">Transmembrane</keyword>
<dbReference type="PANTHER" id="PTHR46599:SF3">
    <property type="entry name" value="PIGGYBAC TRANSPOSABLE ELEMENT-DERIVED PROTEIN 4"/>
    <property type="match status" value="1"/>
</dbReference>